<dbReference type="RefSeq" id="WP_035234771.1">
    <property type="nucleotide sequence ID" value="NZ_ARXV01000018.1"/>
</dbReference>
<dbReference type="eggNOG" id="COG0433">
    <property type="taxonomic scope" value="Bacteria"/>
</dbReference>
<keyword evidence="1" id="KW-1133">Transmembrane helix</keyword>
<feature type="transmembrane region" description="Helical" evidence="1">
    <location>
        <begin position="160"/>
        <end position="179"/>
    </location>
</feature>
<protein>
    <submittedName>
        <fullName evidence="2">Putative type IV conjugative transfer system coupling factor</fullName>
    </submittedName>
</protein>
<dbReference type="PATRIC" id="fig|1177154.3.peg.3421"/>
<dbReference type="OrthoDB" id="9128627at2"/>
<keyword evidence="3" id="KW-1185">Reference proteome</keyword>
<gene>
    <name evidence="2" type="ORF">Y5S_03412</name>
</gene>
<dbReference type="InterPro" id="IPR022266">
    <property type="entry name" value="DtrJ-like"/>
</dbReference>
<dbReference type="STRING" id="1177154.Y5S_03412"/>
<feature type="transmembrane region" description="Helical" evidence="1">
    <location>
        <begin position="119"/>
        <end position="139"/>
    </location>
</feature>
<sequence>MKKPLWLVAWLLVIEILVILLLVPGDWTDKAIEKESALVEASLGSESRYWIREQAESWYQSVMIDSGFYEGMYYTLIPTEEQRKNSRGMENMGTWWFVWAKGRMEALANVVYQFMTRTALFMTWAPYMLILLLPAIYDGMMTWRIKRTNFDYASPIIHRYGIRFTGYLVLGLGIAFFAPIALNPIIIPIVMMICCVLIGLTMGNLQKRV</sequence>
<proteinExistence type="predicted"/>
<dbReference type="Pfam" id="PF14348">
    <property type="entry name" value="DtrJ-like"/>
    <property type="match status" value="1"/>
</dbReference>
<organism evidence="2 3">
    <name type="scientific">Alcanivorax nanhaiticus</name>
    <dbReference type="NCBI Taxonomy" id="1177154"/>
    <lineage>
        <taxon>Bacteria</taxon>
        <taxon>Pseudomonadati</taxon>
        <taxon>Pseudomonadota</taxon>
        <taxon>Gammaproteobacteria</taxon>
        <taxon>Oceanospirillales</taxon>
        <taxon>Alcanivoracaceae</taxon>
        <taxon>Alcanivorax</taxon>
    </lineage>
</organism>
<accession>A0A095SFL2</accession>
<dbReference type="Proteomes" id="UP000029444">
    <property type="component" value="Unassembled WGS sequence"/>
</dbReference>
<evidence type="ECO:0000256" key="1">
    <source>
        <dbReference type="SAM" id="Phobius"/>
    </source>
</evidence>
<name>A0A095SFL2_9GAMM</name>
<comment type="caution">
    <text evidence="2">The sequence shown here is derived from an EMBL/GenBank/DDBJ whole genome shotgun (WGS) entry which is preliminary data.</text>
</comment>
<evidence type="ECO:0000313" key="2">
    <source>
        <dbReference type="EMBL" id="KGD63426.1"/>
    </source>
</evidence>
<feature type="transmembrane region" description="Helical" evidence="1">
    <location>
        <begin position="185"/>
        <end position="205"/>
    </location>
</feature>
<reference evidence="2 3" key="1">
    <citation type="submission" date="2012-09" db="EMBL/GenBank/DDBJ databases">
        <title>Genome Sequence of alkane-degrading Bacterium Alcanivorax sp. 19-m-6.</title>
        <authorList>
            <person name="Lai Q."/>
            <person name="Shao Z."/>
        </authorList>
    </citation>
    <scope>NUCLEOTIDE SEQUENCE [LARGE SCALE GENOMIC DNA]</scope>
    <source>
        <strain evidence="2 3">19-m-6</strain>
    </source>
</reference>
<dbReference type="AlphaFoldDB" id="A0A095SFL2"/>
<feature type="transmembrane region" description="Helical" evidence="1">
    <location>
        <begin position="5"/>
        <end position="23"/>
    </location>
</feature>
<keyword evidence="1" id="KW-0812">Transmembrane</keyword>
<dbReference type="EMBL" id="ARXV01000018">
    <property type="protein sequence ID" value="KGD63426.1"/>
    <property type="molecule type" value="Genomic_DNA"/>
</dbReference>
<keyword evidence="1" id="KW-0472">Membrane</keyword>
<evidence type="ECO:0000313" key="3">
    <source>
        <dbReference type="Proteomes" id="UP000029444"/>
    </source>
</evidence>